<protein>
    <recommendedName>
        <fullName evidence="1">PPM-type phosphatase domain-containing protein</fullName>
    </recommendedName>
</protein>
<dbReference type="EMBL" id="JX448550">
    <property type="protein sequence ID" value="AFU56915.1"/>
    <property type="molecule type" value="Genomic_DNA"/>
</dbReference>
<evidence type="ECO:0000259" key="1">
    <source>
        <dbReference type="Pfam" id="PF13672"/>
    </source>
</evidence>
<proteinExistence type="predicted"/>
<sequence>MGMTLWKSFGASVRGPSHIAEGLPNQDAWAKFHHVWGDGIVVSDGVGSKPFSSFGSHAACLAVEFAARACCTSGEIEHNALFSNIQANWLRLVAPLEPRDCAATCLFALRLDGVIHLGMLGDGLAAIAKSDGSVVSLSENKTQGFSNITIALSSKVSAKDWQYLSLPGEQCIAVLLCTDGVADDLDNADGFVSSFAETHRTLAPVSANRRIHEMLENWPTPKHSDDKTLACLCSEEVADE</sequence>
<dbReference type="SUPFAM" id="SSF81606">
    <property type="entry name" value="PP2C-like"/>
    <property type="match status" value="1"/>
</dbReference>
<feature type="domain" description="PPM-type phosphatase" evidence="1">
    <location>
        <begin position="14"/>
        <end position="216"/>
    </location>
</feature>
<accession>K4HW93</accession>
<dbReference type="Gene3D" id="3.60.40.10">
    <property type="entry name" value="PPM-type phosphatase domain"/>
    <property type="match status" value="1"/>
</dbReference>
<dbReference type="InterPro" id="IPR036457">
    <property type="entry name" value="PPM-type-like_dom_sf"/>
</dbReference>
<dbReference type="AlphaFoldDB" id="K4HW93"/>
<name>K4HW93_ALCXX</name>
<dbReference type="Pfam" id="PF13672">
    <property type="entry name" value="PP2C_2"/>
    <property type="match status" value="1"/>
</dbReference>
<evidence type="ECO:0000313" key="2">
    <source>
        <dbReference type="EMBL" id="AFU56915.1"/>
    </source>
</evidence>
<organism evidence="2">
    <name type="scientific">Alcaligenes xylosoxydans xylosoxydans</name>
    <name type="common">Achromobacter xylosoxidans</name>
    <dbReference type="NCBI Taxonomy" id="85698"/>
    <lineage>
        <taxon>Bacteria</taxon>
        <taxon>Pseudomonadati</taxon>
        <taxon>Pseudomonadota</taxon>
        <taxon>Betaproteobacteria</taxon>
        <taxon>Burkholderiales</taxon>
        <taxon>Alcaligenaceae</taxon>
        <taxon>Achromobacter</taxon>
    </lineage>
</organism>
<reference evidence="2" key="1">
    <citation type="journal article" date="2015" name="Antimicrob. Agents Chemother.">
        <title>Genomic Insights into Intrinsic and Acquired Drug Resistance Mechanisms in Achromobacter xylosoxidans.</title>
        <authorList>
            <person name="Hu Y."/>
            <person name="Zhu Y."/>
            <person name="Ma Y."/>
            <person name="Liu F."/>
            <person name="Lu N."/>
            <person name="Yang X."/>
            <person name="Luan C."/>
            <person name="Yi Y."/>
            <person name="Zhu B."/>
        </authorList>
    </citation>
    <scope>NUCLEOTIDE SEQUENCE</scope>
    <source>
        <strain evidence="2">X02736</strain>
    </source>
</reference>
<dbReference type="InterPro" id="IPR001932">
    <property type="entry name" value="PPM-type_phosphatase-like_dom"/>
</dbReference>